<feature type="region of interest" description="Disordered" evidence="2">
    <location>
        <begin position="71"/>
        <end position="95"/>
    </location>
</feature>
<name>A0A484L0K4_9ASTE</name>
<evidence type="ECO:0000256" key="2">
    <source>
        <dbReference type="SAM" id="MobiDB-lite"/>
    </source>
</evidence>
<dbReference type="EMBL" id="OOIL02000779">
    <property type="protein sequence ID" value="VFQ69192.1"/>
    <property type="molecule type" value="Genomic_DNA"/>
</dbReference>
<evidence type="ECO:0000313" key="3">
    <source>
        <dbReference type="EMBL" id="VFQ69192.1"/>
    </source>
</evidence>
<sequence>MTGHLSSKITRSFLEFNPSLWSSGISSITLEPTLELEDACEKLLNGDPMTGKPYVYGGWVYRLLNPNGGVSATHDAEDDRDNSPDGYAETSSLHPDMNFTGIANLDESNDEVLLGDRSSINKPPSPPQVSKMEGATTSQCTPLHDLIWDKKGDSIEDAFLALEKRLRKAGVISEEVGQSLLEPQDQVSQLALLLDYAKLEINDRAEREKRLEEELMAERAKLEEDRARSALLEEEGKRKVAELEDALGQAEESAWAKEQSFPNDAADWAACHHMEVARSILTKPEETMDFFKVMYMELEGKTMITEIGSYGYQCGQKAERSPLYGKLKKRDATFDPEAMKHPALYKEEPTPLSL</sequence>
<dbReference type="Proteomes" id="UP000595140">
    <property type="component" value="Unassembled WGS sequence"/>
</dbReference>
<dbReference type="AlphaFoldDB" id="A0A484L0K4"/>
<feature type="coiled-coil region" evidence="1">
    <location>
        <begin position="205"/>
        <end position="253"/>
    </location>
</feature>
<keyword evidence="4" id="KW-1185">Reference proteome</keyword>
<feature type="region of interest" description="Disordered" evidence="2">
    <location>
        <begin position="117"/>
        <end position="136"/>
    </location>
</feature>
<feature type="compositionally biased region" description="Basic and acidic residues" evidence="2">
    <location>
        <begin position="74"/>
        <end position="83"/>
    </location>
</feature>
<evidence type="ECO:0000256" key="1">
    <source>
        <dbReference type="SAM" id="Coils"/>
    </source>
</evidence>
<protein>
    <submittedName>
        <fullName evidence="3">Uncharacterized protein</fullName>
    </submittedName>
</protein>
<gene>
    <name evidence="3" type="ORF">CCAM_LOCUS10968</name>
</gene>
<organism evidence="3 4">
    <name type="scientific">Cuscuta campestris</name>
    <dbReference type="NCBI Taxonomy" id="132261"/>
    <lineage>
        <taxon>Eukaryota</taxon>
        <taxon>Viridiplantae</taxon>
        <taxon>Streptophyta</taxon>
        <taxon>Embryophyta</taxon>
        <taxon>Tracheophyta</taxon>
        <taxon>Spermatophyta</taxon>
        <taxon>Magnoliopsida</taxon>
        <taxon>eudicotyledons</taxon>
        <taxon>Gunneridae</taxon>
        <taxon>Pentapetalae</taxon>
        <taxon>asterids</taxon>
        <taxon>lamiids</taxon>
        <taxon>Solanales</taxon>
        <taxon>Convolvulaceae</taxon>
        <taxon>Cuscuteae</taxon>
        <taxon>Cuscuta</taxon>
        <taxon>Cuscuta subgen. Grammica</taxon>
        <taxon>Cuscuta sect. Cleistogrammica</taxon>
    </lineage>
</organism>
<accession>A0A484L0K4</accession>
<keyword evidence="1" id="KW-0175">Coiled coil</keyword>
<evidence type="ECO:0000313" key="4">
    <source>
        <dbReference type="Proteomes" id="UP000595140"/>
    </source>
</evidence>
<reference evidence="3 4" key="1">
    <citation type="submission" date="2018-04" db="EMBL/GenBank/DDBJ databases">
        <authorList>
            <person name="Vogel A."/>
        </authorList>
    </citation>
    <scope>NUCLEOTIDE SEQUENCE [LARGE SCALE GENOMIC DNA]</scope>
</reference>
<proteinExistence type="predicted"/>